<reference evidence="4" key="1">
    <citation type="submission" date="2017-02" db="UniProtKB">
        <authorList>
            <consortium name="WormBaseParasite"/>
        </authorList>
    </citation>
    <scope>IDENTIFICATION</scope>
</reference>
<name>A0A0N4ULE9_DRAME</name>
<reference evidence="1 3" key="2">
    <citation type="submission" date="2018-11" db="EMBL/GenBank/DDBJ databases">
        <authorList>
            <consortium name="Pathogen Informatics"/>
        </authorList>
    </citation>
    <scope>NUCLEOTIDE SEQUENCE [LARGE SCALE GENOMIC DNA]</scope>
</reference>
<keyword evidence="3" id="KW-1185">Reference proteome</keyword>
<evidence type="ECO:0000313" key="1">
    <source>
        <dbReference type="EMBL" id="VDN52564.1"/>
    </source>
</evidence>
<sequence length="99" mass="11328">MAMDVIKQRARLVKKLISDIMYVPAEDLEKKSDIVEEMIESKKINGTNENNETSPVEDIHSITVGNVKQVASKRSFDWMTIFVELVAKKVHSFLCSNRM</sequence>
<accession>A0A0N4ULE9</accession>
<gene>
    <name evidence="1" type="ORF">DME_LOCUS2537</name>
</gene>
<dbReference type="Proteomes" id="UP000038040">
    <property type="component" value="Unplaced"/>
</dbReference>
<dbReference type="EMBL" id="UYYG01000066">
    <property type="protein sequence ID" value="VDN52564.1"/>
    <property type="molecule type" value="Genomic_DNA"/>
</dbReference>
<proteinExistence type="predicted"/>
<evidence type="ECO:0000313" key="3">
    <source>
        <dbReference type="Proteomes" id="UP000274756"/>
    </source>
</evidence>
<organism evidence="2 4">
    <name type="scientific">Dracunculus medinensis</name>
    <name type="common">Guinea worm</name>
    <dbReference type="NCBI Taxonomy" id="318479"/>
    <lineage>
        <taxon>Eukaryota</taxon>
        <taxon>Metazoa</taxon>
        <taxon>Ecdysozoa</taxon>
        <taxon>Nematoda</taxon>
        <taxon>Chromadorea</taxon>
        <taxon>Rhabditida</taxon>
        <taxon>Spirurina</taxon>
        <taxon>Dracunculoidea</taxon>
        <taxon>Dracunculidae</taxon>
        <taxon>Dracunculus</taxon>
    </lineage>
</organism>
<evidence type="ECO:0000313" key="2">
    <source>
        <dbReference type="Proteomes" id="UP000038040"/>
    </source>
</evidence>
<dbReference type="WBParaSite" id="DME_0000862201-mRNA-1">
    <property type="protein sequence ID" value="DME_0000862201-mRNA-1"/>
    <property type="gene ID" value="DME_0000862201"/>
</dbReference>
<protein>
    <submittedName>
        <fullName evidence="1 4">Uncharacterized protein</fullName>
    </submittedName>
</protein>
<evidence type="ECO:0000313" key="4">
    <source>
        <dbReference type="WBParaSite" id="DME_0000862201-mRNA-1"/>
    </source>
</evidence>
<dbReference type="AlphaFoldDB" id="A0A0N4ULE9"/>
<dbReference type="Proteomes" id="UP000274756">
    <property type="component" value="Unassembled WGS sequence"/>
</dbReference>